<gene>
    <name evidence="7" type="ORF">ARMSODRAFT_276134</name>
</gene>
<reference evidence="8" key="1">
    <citation type="journal article" date="2017" name="Nat. Ecol. Evol.">
        <title>Genome expansion and lineage-specific genetic innovations in the forest pathogenic fungi Armillaria.</title>
        <authorList>
            <person name="Sipos G."/>
            <person name="Prasanna A.N."/>
            <person name="Walter M.C."/>
            <person name="O'Connor E."/>
            <person name="Balint B."/>
            <person name="Krizsan K."/>
            <person name="Kiss B."/>
            <person name="Hess J."/>
            <person name="Varga T."/>
            <person name="Slot J."/>
            <person name="Riley R."/>
            <person name="Boka B."/>
            <person name="Rigling D."/>
            <person name="Barry K."/>
            <person name="Lee J."/>
            <person name="Mihaltcheva S."/>
            <person name="LaButti K."/>
            <person name="Lipzen A."/>
            <person name="Waldron R."/>
            <person name="Moloney N.M."/>
            <person name="Sperisen C."/>
            <person name="Kredics L."/>
            <person name="Vagvoelgyi C."/>
            <person name="Patrignani A."/>
            <person name="Fitzpatrick D."/>
            <person name="Nagy I."/>
            <person name="Doyle S."/>
            <person name="Anderson J.B."/>
            <person name="Grigoriev I.V."/>
            <person name="Gueldener U."/>
            <person name="Muensterkoetter M."/>
            <person name="Nagy L.G."/>
        </authorList>
    </citation>
    <scope>NUCLEOTIDE SEQUENCE [LARGE SCALE GENOMIC DNA]</scope>
    <source>
        <strain evidence="8">28-4</strain>
    </source>
</reference>
<evidence type="ECO:0000256" key="1">
    <source>
        <dbReference type="ARBA" id="ARBA00004123"/>
    </source>
</evidence>
<dbReference type="InterPro" id="IPR006910">
    <property type="entry name" value="Rad21_Rec8_N"/>
</dbReference>
<evidence type="ECO:0000256" key="2">
    <source>
        <dbReference type="ARBA" id="ARBA00009870"/>
    </source>
</evidence>
<dbReference type="InterPro" id="IPR036390">
    <property type="entry name" value="WH_DNA-bd_sf"/>
</dbReference>
<evidence type="ECO:0000256" key="4">
    <source>
        <dbReference type="SAM" id="MobiDB-lite"/>
    </source>
</evidence>
<dbReference type="Pfam" id="PF04825">
    <property type="entry name" value="Rad21_Rec8_N"/>
    <property type="match status" value="1"/>
</dbReference>
<dbReference type="GO" id="GO:0008278">
    <property type="term" value="C:cohesin complex"/>
    <property type="evidence" value="ECO:0007669"/>
    <property type="project" value="InterPro"/>
</dbReference>
<accession>A0A2H3CG13</accession>
<dbReference type="SUPFAM" id="SSF46785">
    <property type="entry name" value="Winged helix' DNA-binding domain"/>
    <property type="match status" value="1"/>
</dbReference>
<dbReference type="Proteomes" id="UP000218334">
    <property type="component" value="Unassembled WGS sequence"/>
</dbReference>
<dbReference type="STRING" id="1076256.A0A2H3CG13"/>
<keyword evidence="3" id="KW-0539">Nucleus</keyword>
<comment type="subcellular location">
    <subcellularLocation>
        <location evidence="1">Nucleus</location>
    </subcellularLocation>
</comment>
<dbReference type="Gene3D" id="1.10.10.580">
    <property type="entry name" value="Structural maintenance of chromosome 1. Chain E"/>
    <property type="match status" value="1"/>
</dbReference>
<evidence type="ECO:0000259" key="6">
    <source>
        <dbReference type="Pfam" id="PF04825"/>
    </source>
</evidence>
<dbReference type="AlphaFoldDB" id="A0A2H3CG13"/>
<dbReference type="GO" id="GO:0007062">
    <property type="term" value="P:sister chromatid cohesion"/>
    <property type="evidence" value="ECO:0007669"/>
    <property type="project" value="InterPro"/>
</dbReference>
<dbReference type="GO" id="GO:1990414">
    <property type="term" value="P:replication-born double-strand break repair via sister chromatid exchange"/>
    <property type="evidence" value="ECO:0007669"/>
    <property type="project" value="TreeGrafter"/>
</dbReference>
<dbReference type="PANTHER" id="PTHR12585:SF69">
    <property type="entry name" value="FI11703P"/>
    <property type="match status" value="1"/>
</dbReference>
<evidence type="ECO:0008006" key="9">
    <source>
        <dbReference type="Google" id="ProtNLM"/>
    </source>
</evidence>
<evidence type="ECO:0000313" key="7">
    <source>
        <dbReference type="EMBL" id="PBK77338.1"/>
    </source>
</evidence>
<keyword evidence="8" id="KW-1185">Reference proteome</keyword>
<dbReference type="PANTHER" id="PTHR12585">
    <property type="entry name" value="SCC1 / RAD21 FAMILY MEMBER"/>
    <property type="match status" value="1"/>
</dbReference>
<protein>
    <recommendedName>
        <fullName evidence="9">Rad21/Rec8-like protein N-terminal domain-containing protein</fullName>
    </recommendedName>
</protein>
<evidence type="ECO:0000313" key="8">
    <source>
        <dbReference type="Proteomes" id="UP000218334"/>
    </source>
</evidence>
<evidence type="ECO:0000256" key="3">
    <source>
        <dbReference type="ARBA" id="ARBA00023242"/>
    </source>
</evidence>
<feature type="region of interest" description="Disordered" evidence="4">
    <location>
        <begin position="527"/>
        <end position="565"/>
    </location>
</feature>
<dbReference type="Pfam" id="PF04824">
    <property type="entry name" value="Rad21_Rec8"/>
    <property type="match status" value="1"/>
</dbReference>
<feature type="region of interest" description="Disordered" evidence="4">
    <location>
        <begin position="153"/>
        <end position="180"/>
    </location>
</feature>
<organism evidence="7 8">
    <name type="scientific">Armillaria solidipes</name>
    <dbReference type="NCBI Taxonomy" id="1076256"/>
    <lineage>
        <taxon>Eukaryota</taxon>
        <taxon>Fungi</taxon>
        <taxon>Dikarya</taxon>
        <taxon>Basidiomycota</taxon>
        <taxon>Agaricomycotina</taxon>
        <taxon>Agaricomycetes</taxon>
        <taxon>Agaricomycetidae</taxon>
        <taxon>Agaricales</taxon>
        <taxon>Marasmiineae</taxon>
        <taxon>Physalacriaceae</taxon>
        <taxon>Armillaria</taxon>
    </lineage>
</organism>
<feature type="domain" description="Rad21/Rec8-like protein N-terminal" evidence="6">
    <location>
        <begin position="1"/>
        <end position="99"/>
    </location>
</feature>
<dbReference type="InterPro" id="IPR023093">
    <property type="entry name" value="ScpA-like_C"/>
</dbReference>
<proteinExistence type="inferred from homology"/>
<sequence>MFFSPELLARRDSGFGLLWLAATLGSKSTFKKLPKRSVMTADIAQLCDLIAEPSEPLALRLSSNLMVGVARVYKVKQDIFFTDVSHCVASLKKVIQEFQATPGDGQLQMAQPTIRASALTLIVDTNPNYELDAFIADWDAFLNAGEDELEEDIPDAEYNPNGKPSKPKSKASKPSPPAVAEDVRAELCTLKENYDHLLSASFDLSFNGNAPGLSQDPSSSQVDGGFMNDPFFSDGADLGGLLGDDLARELGEGWGGTPMKAVDTCRRNILESDDFAFPADMPMDLDFNFEDTQGLMLPPASNTATPTVDRGKRKRKTNDTQKENAPPLSQPNTPRAITPVLTFSQQLLSQDAEPVHPLKDVTQQFQNACAPTQKKIKKTRLLLDARTELTDEELKTARAQYLRGQKLLRQENEYKQLEKGNGRLLEDIIWGVPDCIQAPVLVDFWQENFKVQVEARTGAVLIHPTDEPPSKRRKIRNPNTLKEIFTDSAEQPYNDYFGMDIDMGVDVGRDADPFQDVPMDFDFGQQIRSSEEPGQGRQVSRPPSLVGGQFGIDPSPEEPLTQSQRSSLFPWDNAGVFSSSSGGGGFADGSDRISVDRADIRMRGSSISRRESSLIPSASATGLGLSPSVADRGSQVGEDYRFEVDPEEGAHASQMESQKSDLNLVTLERNSFNFLEYAKMQFQTLPDFSNDLSFDTIAPPTTSTRHVAAAAFYHCLVLATKDLLHLRQPQPYGPISLLLVPN</sequence>
<dbReference type="InterPro" id="IPR006909">
    <property type="entry name" value="Rad21/Rec8_C_eu"/>
</dbReference>
<name>A0A2H3CG13_9AGAR</name>
<evidence type="ECO:0000259" key="5">
    <source>
        <dbReference type="Pfam" id="PF04824"/>
    </source>
</evidence>
<dbReference type="EMBL" id="KZ293416">
    <property type="protein sequence ID" value="PBK77338.1"/>
    <property type="molecule type" value="Genomic_DNA"/>
</dbReference>
<dbReference type="InterPro" id="IPR039781">
    <property type="entry name" value="Rad21/Rec8-like"/>
</dbReference>
<dbReference type="GO" id="GO:0003682">
    <property type="term" value="F:chromatin binding"/>
    <property type="evidence" value="ECO:0007669"/>
    <property type="project" value="TreeGrafter"/>
</dbReference>
<comment type="similarity">
    <text evidence="2">Belongs to the rad21 family.</text>
</comment>
<feature type="domain" description="Rad21/Rec8-like protein C-terminal eukaryotic" evidence="5">
    <location>
        <begin position="693"/>
        <end position="742"/>
    </location>
</feature>
<feature type="region of interest" description="Disordered" evidence="4">
    <location>
        <begin position="296"/>
        <end position="335"/>
    </location>
</feature>
<dbReference type="GO" id="GO:0005634">
    <property type="term" value="C:nucleus"/>
    <property type="evidence" value="ECO:0007669"/>
    <property type="project" value="UniProtKB-SubCell"/>
</dbReference>